<accession>A0A023BSR6</accession>
<protein>
    <recommendedName>
        <fullName evidence="6">Chemotaxis protein CheY</fullName>
    </recommendedName>
</protein>
<evidence type="ECO:0000259" key="2">
    <source>
        <dbReference type="PROSITE" id="PS50110"/>
    </source>
</evidence>
<dbReference type="GO" id="GO:0003677">
    <property type="term" value="F:DNA binding"/>
    <property type="evidence" value="ECO:0007669"/>
    <property type="project" value="InterPro"/>
</dbReference>
<organism evidence="4 5">
    <name type="scientific">Aquimarina atlantica</name>
    <dbReference type="NCBI Taxonomy" id="1317122"/>
    <lineage>
        <taxon>Bacteria</taxon>
        <taxon>Pseudomonadati</taxon>
        <taxon>Bacteroidota</taxon>
        <taxon>Flavobacteriia</taxon>
        <taxon>Flavobacteriales</taxon>
        <taxon>Flavobacteriaceae</taxon>
        <taxon>Aquimarina</taxon>
    </lineage>
</organism>
<dbReference type="Gene3D" id="2.40.50.1020">
    <property type="entry name" value="LytTr DNA-binding domain"/>
    <property type="match status" value="1"/>
</dbReference>
<evidence type="ECO:0000256" key="1">
    <source>
        <dbReference type="PROSITE-ProRule" id="PRU00169"/>
    </source>
</evidence>
<dbReference type="PROSITE" id="PS50930">
    <property type="entry name" value="HTH_LYTTR"/>
    <property type="match status" value="1"/>
</dbReference>
<dbReference type="eggNOG" id="COG3279">
    <property type="taxonomic scope" value="Bacteria"/>
</dbReference>
<sequence>MKLRCIIVDDEQTARNILKKYIGDVSTLDLTGEFKNALEALDYIQSHSVDVMFLDIEMPKLSGLNLAKIIEHKIKIVFTTAHREFALEGFDLSAVDYLLKPFSFDRFLKAVQKINPKFSNTTVTSTPVVDHIFVKADKKMVKINFSELLYIEGLSNYVKIHTIESTLVVYEKMSDLVQRLPSFSFMRIHKSYIINTEKINTYTKEYVEIKKRHIPISLTYRNALLSFLEKS</sequence>
<dbReference type="EMBL" id="AQRA01000006">
    <property type="protein sequence ID" value="EZH73022.1"/>
    <property type="molecule type" value="Genomic_DNA"/>
</dbReference>
<dbReference type="PANTHER" id="PTHR37299:SF1">
    <property type="entry name" value="STAGE 0 SPORULATION PROTEIN A HOMOLOG"/>
    <property type="match status" value="1"/>
</dbReference>
<dbReference type="PANTHER" id="PTHR37299">
    <property type="entry name" value="TRANSCRIPTIONAL REGULATOR-RELATED"/>
    <property type="match status" value="1"/>
</dbReference>
<dbReference type="RefSeq" id="WP_034242794.1">
    <property type="nucleotide sequence ID" value="NZ_AQRA01000006.1"/>
</dbReference>
<dbReference type="SMART" id="SM00448">
    <property type="entry name" value="REC"/>
    <property type="match status" value="1"/>
</dbReference>
<dbReference type="SMART" id="SM00850">
    <property type="entry name" value="LytTR"/>
    <property type="match status" value="1"/>
</dbReference>
<feature type="domain" description="HTH LytTR-type" evidence="3">
    <location>
        <begin position="132"/>
        <end position="230"/>
    </location>
</feature>
<dbReference type="SUPFAM" id="SSF52172">
    <property type="entry name" value="CheY-like"/>
    <property type="match status" value="1"/>
</dbReference>
<dbReference type="OrthoDB" id="2168082at2"/>
<evidence type="ECO:0008006" key="6">
    <source>
        <dbReference type="Google" id="ProtNLM"/>
    </source>
</evidence>
<evidence type="ECO:0000313" key="5">
    <source>
        <dbReference type="Proteomes" id="UP000023541"/>
    </source>
</evidence>
<reference evidence="4 5" key="1">
    <citation type="submission" date="2014-04" db="EMBL/GenBank/DDBJ databases">
        <title>Aquimarina sp. 22II-S11-z7 Genome Sequencing.</title>
        <authorList>
            <person name="Lai Q."/>
        </authorList>
    </citation>
    <scope>NUCLEOTIDE SEQUENCE [LARGE SCALE GENOMIC DNA]</scope>
    <source>
        <strain evidence="4 5">22II-S11-z7</strain>
    </source>
</reference>
<dbReference type="InterPro" id="IPR001789">
    <property type="entry name" value="Sig_transdc_resp-reg_receiver"/>
</dbReference>
<evidence type="ECO:0000259" key="3">
    <source>
        <dbReference type="PROSITE" id="PS50930"/>
    </source>
</evidence>
<feature type="modified residue" description="4-aspartylphosphate" evidence="1">
    <location>
        <position position="55"/>
    </location>
</feature>
<name>A0A023BSR6_9FLAO</name>
<comment type="caution">
    <text evidence="4">The sequence shown here is derived from an EMBL/GenBank/DDBJ whole genome shotgun (WGS) entry which is preliminary data.</text>
</comment>
<dbReference type="InterPro" id="IPR007492">
    <property type="entry name" value="LytTR_DNA-bd_dom"/>
</dbReference>
<dbReference type="Pfam" id="PF04397">
    <property type="entry name" value="LytTR"/>
    <property type="match status" value="1"/>
</dbReference>
<dbReference type="Gene3D" id="3.40.50.2300">
    <property type="match status" value="1"/>
</dbReference>
<dbReference type="STRING" id="1317122.ATO12_18575"/>
<feature type="domain" description="Response regulatory" evidence="2">
    <location>
        <begin position="4"/>
        <end position="115"/>
    </location>
</feature>
<dbReference type="GO" id="GO:0000156">
    <property type="term" value="F:phosphorelay response regulator activity"/>
    <property type="evidence" value="ECO:0007669"/>
    <property type="project" value="InterPro"/>
</dbReference>
<proteinExistence type="predicted"/>
<dbReference type="Pfam" id="PF00072">
    <property type="entry name" value="Response_reg"/>
    <property type="match status" value="1"/>
</dbReference>
<evidence type="ECO:0000313" key="4">
    <source>
        <dbReference type="EMBL" id="EZH73022.1"/>
    </source>
</evidence>
<keyword evidence="5" id="KW-1185">Reference proteome</keyword>
<gene>
    <name evidence="4" type="ORF">ATO12_18575</name>
</gene>
<keyword evidence="1" id="KW-0597">Phosphoprotein</keyword>
<dbReference type="InterPro" id="IPR046947">
    <property type="entry name" value="LytR-like"/>
</dbReference>
<dbReference type="AlphaFoldDB" id="A0A023BSR6"/>
<dbReference type="Proteomes" id="UP000023541">
    <property type="component" value="Unassembled WGS sequence"/>
</dbReference>
<dbReference type="PROSITE" id="PS50110">
    <property type="entry name" value="RESPONSE_REGULATORY"/>
    <property type="match status" value="1"/>
</dbReference>
<dbReference type="InterPro" id="IPR011006">
    <property type="entry name" value="CheY-like_superfamily"/>
</dbReference>